<evidence type="ECO:0000259" key="3">
    <source>
        <dbReference type="PROSITE" id="PS51186"/>
    </source>
</evidence>
<accession>A0A2U1V6L2</accession>
<dbReference type="GO" id="GO:0016747">
    <property type="term" value="F:acyltransferase activity, transferring groups other than amino-acyl groups"/>
    <property type="evidence" value="ECO:0007669"/>
    <property type="project" value="InterPro"/>
</dbReference>
<organism evidence="4 5">
    <name type="scientific">Teichococcus aestuarii</name>
    <dbReference type="NCBI Taxonomy" id="568898"/>
    <lineage>
        <taxon>Bacteria</taxon>
        <taxon>Pseudomonadati</taxon>
        <taxon>Pseudomonadota</taxon>
        <taxon>Alphaproteobacteria</taxon>
        <taxon>Acetobacterales</taxon>
        <taxon>Roseomonadaceae</taxon>
        <taxon>Roseomonas</taxon>
    </lineage>
</organism>
<dbReference type="AlphaFoldDB" id="A0A2U1V6L2"/>
<sequence>MPGAGVSGAGFTLRAGRDADAADFIRLVGDAWGEYPNCILDVDGEVPELRALASYFAAAGGALWAAEAAGRVVGMVATRPLGSDRAWEICKMYVEKAQRGTGLAHALLGGAEEHARAQGAQRIVLWTDTRFEAAHRFYEKRGYVRSGSIRILDDISKSLEFRYAKPLVGLAVEALDAAAAASAERSLAEMLVACVADGAATGHLPPLSLETARAFWRRVSGEAALGNKLLLVAWQEGRVAGTVQLNLAMPQDQAHRAVVEQLLVHPDFRRRGIGRALMQRVEQAARGIGRSLLTLDIRAGAAAEALCRSRGWVAAGRIPGFSRDATGALTDQLLLYRTL</sequence>
<gene>
    <name evidence="4" type="ORF">CR165_06325</name>
</gene>
<name>A0A2U1V6L2_9PROT</name>
<proteinExistence type="predicted"/>
<comment type="caution">
    <text evidence="4">The sequence shown here is derived from an EMBL/GenBank/DDBJ whole genome shotgun (WGS) entry which is preliminary data.</text>
</comment>
<protein>
    <submittedName>
        <fullName evidence="4">GNAT family N-acetyltransferase</fullName>
    </submittedName>
</protein>
<dbReference type="InterPro" id="IPR050832">
    <property type="entry name" value="Bact_Acetyltransf"/>
</dbReference>
<dbReference type="EMBL" id="PDOA01000003">
    <property type="protein sequence ID" value="PWC29558.1"/>
    <property type="molecule type" value="Genomic_DNA"/>
</dbReference>
<evidence type="ECO:0000256" key="2">
    <source>
        <dbReference type="ARBA" id="ARBA00023315"/>
    </source>
</evidence>
<evidence type="ECO:0000313" key="4">
    <source>
        <dbReference type="EMBL" id="PWC29558.1"/>
    </source>
</evidence>
<keyword evidence="1 4" id="KW-0808">Transferase</keyword>
<dbReference type="CDD" id="cd04301">
    <property type="entry name" value="NAT_SF"/>
    <property type="match status" value="2"/>
</dbReference>
<dbReference type="InterPro" id="IPR016181">
    <property type="entry name" value="Acyl_CoA_acyltransferase"/>
</dbReference>
<dbReference type="Pfam" id="PF00583">
    <property type="entry name" value="Acetyltransf_1"/>
    <property type="match status" value="2"/>
</dbReference>
<evidence type="ECO:0000256" key="1">
    <source>
        <dbReference type="ARBA" id="ARBA00022679"/>
    </source>
</evidence>
<feature type="domain" description="N-acetyltransferase" evidence="3">
    <location>
        <begin position="190"/>
        <end position="336"/>
    </location>
</feature>
<dbReference type="SUPFAM" id="SSF55729">
    <property type="entry name" value="Acyl-CoA N-acyltransferases (Nat)"/>
    <property type="match status" value="2"/>
</dbReference>
<keyword evidence="5" id="KW-1185">Reference proteome</keyword>
<keyword evidence="2" id="KW-0012">Acyltransferase</keyword>
<dbReference type="PROSITE" id="PS51186">
    <property type="entry name" value="GNAT"/>
    <property type="match status" value="2"/>
</dbReference>
<dbReference type="OrthoDB" id="3389160at2"/>
<evidence type="ECO:0000313" key="5">
    <source>
        <dbReference type="Proteomes" id="UP000245048"/>
    </source>
</evidence>
<dbReference type="PANTHER" id="PTHR43877:SF2">
    <property type="entry name" value="AMINOALKYLPHOSPHONATE N-ACETYLTRANSFERASE-RELATED"/>
    <property type="match status" value="1"/>
</dbReference>
<reference evidence="5" key="1">
    <citation type="submission" date="2017-10" db="EMBL/GenBank/DDBJ databases">
        <authorList>
            <person name="Toshchakov S.V."/>
            <person name="Goeva M.A."/>
        </authorList>
    </citation>
    <scope>NUCLEOTIDE SEQUENCE [LARGE SCALE GENOMIC DNA]</scope>
    <source>
        <strain evidence="5">JR1/69-1-13</strain>
    </source>
</reference>
<dbReference type="InterPro" id="IPR000182">
    <property type="entry name" value="GNAT_dom"/>
</dbReference>
<dbReference type="Proteomes" id="UP000245048">
    <property type="component" value="Unassembled WGS sequence"/>
</dbReference>
<dbReference type="Gene3D" id="3.40.630.30">
    <property type="match status" value="2"/>
</dbReference>
<dbReference type="PANTHER" id="PTHR43877">
    <property type="entry name" value="AMINOALKYLPHOSPHONATE N-ACETYLTRANSFERASE-RELATED-RELATED"/>
    <property type="match status" value="1"/>
</dbReference>
<feature type="domain" description="N-acetyltransferase" evidence="3">
    <location>
        <begin position="11"/>
        <end position="168"/>
    </location>
</feature>